<keyword evidence="4" id="KW-1185">Reference proteome</keyword>
<evidence type="ECO:0000313" key="4">
    <source>
        <dbReference type="Proteomes" id="UP000288102"/>
    </source>
</evidence>
<reference evidence="4" key="1">
    <citation type="journal article" date="2019" name="Syst. Appl. Microbiol.">
        <title>Flavobacterium circumlabens sp. nov. and Flavobacterium cupreum sp. nov., two psychrotrophic species isolated from Antarctic environmental samples.</title>
        <authorList>
            <person name="Kralova S."/>
            <person name="Busse H.-J."/>
            <person name="Svec P."/>
            <person name="Maslanova I."/>
            <person name="Stankova E."/>
            <person name="Bartak M."/>
            <person name="Sedlacek I."/>
        </authorList>
    </citation>
    <scope>NUCLEOTIDE SEQUENCE [LARGE SCALE GENOMIC DNA]</scope>
    <source>
        <strain evidence="4">CCM 8825</strain>
    </source>
</reference>
<evidence type="ECO:0000256" key="1">
    <source>
        <dbReference type="ARBA" id="ARBA00006817"/>
    </source>
</evidence>
<dbReference type="InterPro" id="IPR013538">
    <property type="entry name" value="ASHA1/2-like_C"/>
</dbReference>
<name>A0A434AB49_9FLAO</name>
<dbReference type="EMBL" id="QWDM01000002">
    <property type="protein sequence ID" value="RUT71605.1"/>
    <property type="molecule type" value="Genomic_DNA"/>
</dbReference>
<comment type="similarity">
    <text evidence="1">Belongs to the AHA1 family.</text>
</comment>
<dbReference type="AlphaFoldDB" id="A0A434AB49"/>
<dbReference type="InterPro" id="IPR023393">
    <property type="entry name" value="START-like_dom_sf"/>
</dbReference>
<gene>
    <name evidence="3" type="ORF">D0817_02650</name>
</gene>
<protein>
    <submittedName>
        <fullName evidence="3">SRPBCC domain-containing protein</fullName>
    </submittedName>
</protein>
<accession>A0A434AB49</accession>
<evidence type="ECO:0000259" key="2">
    <source>
        <dbReference type="Pfam" id="PF08327"/>
    </source>
</evidence>
<dbReference type="OrthoDB" id="9795306at2"/>
<organism evidence="3 4">
    <name type="scientific">Flavobacterium cupreum</name>
    <dbReference type="NCBI Taxonomy" id="2133766"/>
    <lineage>
        <taxon>Bacteria</taxon>
        <taxon>Pseudomonadati</taxon>
        <taxon>Bacteroidota</taxon>
        <taxon>Flavobacteriia</taxon>
        <taxon>Flavobacteriales</taxon>
        <taxon>Flavobacteriaceae</taxon>
        <taxon>Flavobacterium</taxon>
    </lineage>
</organism>
<dbReference type="Pfam" id="PF08327">
    <property type="entry name" value="AHSA1"/>
    <property type="match status" value="1"/>
</dbReference>
<comment type="caution">
    <text evidence="3">The sequence shown here is derived from an EMBL/GenBank/DDBJ whole genome shotgun (WGS) entry which is preliminary data.</text>
</comment>
<feature type="domain" description="Activator of Hsp90 ATPase homologue 1/2-like C-terminal" evidence="2">
    <location>
        <begin position="25"/>
        <end position="163"/>
    </location>
</feature>
<dbReference type="SUPFAM" id="SSF55961">
    <property type="entry name" value="Bet v1-like"/>
    <property type="match status" value="1"/>
</dbReference>
<evidence type="ECO:0000313" key="3">
    <source>
        <dbReference type="EMBL" id="RUT71605.1"/>
    </source>
</evidence>
<dbReference type="Gene3D" id="3.30.530.20">
    <property type="match status" value="1"/>
</dbReference>
<dbReference type="CDD" id="cd07814">
    <property type="entry name" value="SRPBCC_CalC_Aha1-like"/>
    <property type="match status" value="1"/>
</dbReference>
<proteinExistence type="inferred from homology"/>
<dbReference type="Proteomes" id="UP000288102">
    <property type="component" value="Unassembled WGS sequence"/>
</dbReference>
<sequence>METNLLMDFTVDKENSTVHIKREFNASLDHVWSAWTEPELLDQWWAPAPFTSKTKSMEFKVGGRRFYAMVGPEGQERWSFFEYSSISPKTNFKHSSTFCDSEANPDPNIGSSYWDLSFSEQGDLTIVAIAIKRNSLAELEKIIETGFKEGFALILKNLDTLLEEKSN</sequence>
<dbReference type="RefSeq" id="WP_127336851.1">
    <property type="nucleotide sequence ID" value="NZ_QWDM01000002.1"/>
</dbReference>